<reference evidence="1 2" key="2">
    <citation type="journal article" date="2022" name="Mol. Ecol. Resour.">
        <title>The genomes of chicory, endive, great burdock and yacon provide insights into Asteraceae paleo-polyploidization history and plant inulin production.</title>
        <authorList>
            <person name="Fan W."/>
            <person name="Wang S."/>
            <person name="Wang H."/>
            <person name="Wang A."/>
            <person name="Jiang F."/>
            <person name="Liu H."/>
            <person name="Zhao H."/>
            <person name="Xu D."/>
            <person name="Zhang Y."/>
        </authorList>
    </citation>
    <scope>NUCLEOTIDE SEQUENCE [LARGE SCALE GENOMIC DNA]</scope>
    <source>
        <strain evidence="2">cv. Punajuju</strain>
        <tissue evidence="1">Leaves</tissue>
    </source>
</reference>
<dbReference type="Proteomes" id="UP001055811">
    <property type="component" value="Linkage Group LG01"/>
</dbReference>
<evidence type="ECO:0000313" key="1">
    <source>
        <dbReference type="EMBL" id="KAI3791068.1"/>
    </source>
</evidence>
<sequence>MTAFSTVFVHVVVVLVITCVVKVRATEIRSTFSDENPFKKVASDGLREMYFWSSPDSYLMISPIRCFIAKTLKDENASLRAEVSRLRSDYEQLHSENASLKLGLIRLHGAAASLQ</sequence>
<name>A0ACB9H6M6_CICIN</name>
<gene>
    <name evidence="1" type="ORF">L2E82_04645</name>
</gene>
<dbReference type="EMBL" id="CM042009">
    <property type="protein sequence ID" value="KAI3791068.1"/>
    <property type="molecule type" value="Genomic_DNA"/>
</dbReference>
<accession>A0ACB9H6M6</accession>
<keyword evidence="2" id="KW-1185">Reference proteome</keyword>
<evidence type="ECO:0000313" key="2">
    <source>
        <dbReference type="Proteomes" id="UP001055811"/>
    </source>
</evidence>
<comment type="caution">
    <text evidence="1">The sequence shown here is derived from an EMBL/GenBank/DDBJ whole genome shotgun (WGS) entry which is preliminary data.</text>
</comment>
<protein>
    <submittedName>
        <fullName evidence="1">Uncharacterized protein</fullName>
    </submittedName>
</protein>
<proteinExistence type="predicted"/>
<reference evidence="2" key="1">
    <citation type="journal article" date="2022" name="Mol. Ecol. Resour.">
        <title>The genomes of chicory, endive, great burdock and yacon provide insights into Asteraceae palaeo-polyploidization history and plant inulin production.</title>
        <authorList>
            <person name="Fan W."/>
            <person name="Wang S."/>
            <person name="Wang H."/>
            <person name="Wang A."/>
            <person name="Jiang F."/>
            <person name="Liu H."/>
            <person name="Zhao H."/>
            <person name="Xu D."/>
            <person name="Zhang Y."/>
        </authorList>
    </citation>
    <scope>NUCLEOTIDE SEQUENCE [LARGE SCALE GENOMIC DNA]</scope>
    <source>
        <strain evidence="2">cv. Punajuju</strain>
    </source>
</reference>
<organism evidence="1 2">
    <name type="scientific">Cichorium intybus</name>
    <name type="common">Chicory</name>
    <dbReference type="NCBI Taxonomy" id="13427"/>
    <lineage>
        <taxon>Eukaryota</taxon>
        <taxon>Viridiplantae</taxon>
        <taxon>Streptophyta</taxon>
        <taxon>Embryophyta</taxon>
        <taxon>Tracheophyta</taxon>
        <taxon>Spermatophyta</taxon>
        <taxon>Magnoliopsida</taxon>
        <taxon>eudicotyledons</taxon>
        <taxon>Gunneridae</taxon>
        <taxon>Pentapetalae</taxon>
        <taxon>asterids</taxon>
        <taxon>campanulids</taxon>
        <taxon>Asterales</taxon>
        <taxon>Asteraceae</taxon>
        <taxon>Cichorioideae</taxon>
        <taxon>Cichorieae</taxon>
        <taxon>Cichoriinae</taxon>
        <taxon>Cichorium</taxon>
    </lineage>
</organism>